<gene>
    <name evidence="5" type="ORF">HCT46_05255</name>
</gene>
<evidence type="ECO:0000256" key="4">
    <source>
        <dbReference type="RuleBase" id="RU003690"/>
    </source>
</evidence>
<proteinExistence type="inferred from homology"/>
<dbReference type="InterPro" id="IPR001360">
    <property type="entry name" value="Glyco_hydro_1"/>
</dbReference>
<dbReference type="InterPro" id="IPR017853">
    <property type="entry name" value="GH"/>
</dbReference>
<reference evidence="5" key="1">
    <citation type="submission" date="2020-03" db="EMBL/GenBank/DDBJ databases">
        <title>Spirochaetal bacteria isolated from arthropods constitute a novel genus Entomospira genus novum within the order Spirochaetales.</title>
        <authorList>
            <person name="Grana-Miraglia L."/>
            <person name="Sikutova S."/>
            <person name="Fingerle V."/>
            <person name="Sing A."/>
            <person name="Castillo-Ramirez S."/>
            <person name="Margos G."/>
            <person name="Rudolf I."/>
        </authorList>
    </citation>
    <scope>NUCLEOTIDE SEQUENCE</scope>
    <source>
        <strain evidence="5">BR208</strain>
    </source>
</reference>
<comment type="caution">
    <text evidence="5">The sequence shown here is derived from an EMBL/GenBank/DDBJ whole genome shotgun (WGS) entry which is preliminary data.</text>
</comment>
<dbReference type="EMBL" id="JAATLK010000001">
    <property type="protein sequence ID" value="NIZ47319.1"/>
    <property type="molecule type" value="Genomic_DNA"/>
</dbReference>
<dbReference type="PRINTS" id="PR00131">
    <property type="entry name" value="GLHYDRLASE1"/>
</dbReference>
<dbReference type="Pfam" id="PF00232">
    <property type="entry name" value="Glyco_hydro_1"/>
    <property type="match status" value="1"/>
</dbReference>
<dbReference type="GO" id="GO:0008422">
    <property type="term" value="F:beta-glucosidase activity"/>
    <property type="evidence" value="ECO:0007669"/>
    <property type="project" value="TreeGrafter"/>
</dbReference>
<evidence type="ECO:0000313" key="5">
    <source>
        <dbReference type="EMBL" id="NIZ47319.1"/>
    </source>
</evidence>
<dbReference type="Proteomes" id="UP000752013">
    <property type="component" value="Unassembled WGS sequence"/>
</dbReference>
<evidence type="ECO:0000313" key="6">
    <source>
        <dbReference type="Proteomes" id="UP000752013"/>
    </source>
</evidence>
<dbReference type="InterPro" id="IPR033132">
    <property type="entry name" value="GH_1_N_CS"/>
</dbReference>
<evidence type="ECO:0000256" key="1">
    <source>
        <dbReference type="ARBA" id="ARBA00010838"/>
    </source>
</evidence>
<dbReference type="GO" id="GO:0005829">
    <property type="term" value="C:cytosol"/>
    <property type="evidence" value="ECO:0007669"/>
    <property type="project" value="TreeGrafter"/>
</dbReference>
<comment type="similarity">
    <text evidence="1 4">Belongs to the glycosyl hydrolase 1 family.</text>
</comment>
<accession>A0A968GDL9</accession>
<dbReference type="PANTHER" id="PTHR10353:SF122">
    <property type="entry name" value="6-PHOSPHO-BETA-GLUCOSIDASE ASCB-RELATED"/>
    <property type="match status" value="1"/>
</dbReference>
<keyword evidence="2" id="KW-0378">Hydrolase</keyword>
<name>A0A968GDL9_9SPIO</name>
<sequence length="469" mass="54695">MHQPFFWGGSIAAHQSEGAWNLDGKGPAIMDYVRQGTRDVPRQIDKEIVTNVRYPSHKGIDFYHRYREDIAMFAEMGFTALRISVDWSRIYPHGDDEVVNQPGLEYYHAIIDTLLEYHIEPIITLYHFELPVNLVHSYGSWLNRKVVDLYVRFCQIVMRAFNNKVRYWITFNEMNHLDPMTTQTDIFTYMITGLKYSELSNPIQDLATIGYHMTLASVRVAKIAREINKENQVGCVFGLSPVYPYDCHPDNVMCAFKESERDYYQVDAMCTGRFPEYKLSEYQSHGINVPIEPEDADDFRRGKLDFIGLNYYYSRLQQPQRFADQEERVKNPYIEQSRWGWTIDPVGIRYTMNYIHRRYGLPIMITENGLGALDDVIEGGTIDDGYRIEYLAKHIEQVKKAMVEDFVTCIGYLTWAPIDVISATTGEMRKRYGFIYVDQDDSGAGTLRRQRKASFNWFKDVIKNNGENL</sequence>
<evidence type="ECO:0000256" key="3">
    <source>
        <dbReference type="ARBA" id="ARBA00023295"/>
    </source>
</evidence>
<organism evidence="5 6">
    <name type="scientific">Entomospira nematocerorum</name>
    <dbReference type="NCBI Taxonomy" id="2719987"/>
    <lineage>
        <taxon>Bacteria</taxon>
        <taxon>Pseudomonadati</taxon>
        <taxon>Spirochaetota</taxon>
        <taxon>Spirochaetia</taxon>
        <taxon>Spirochaetales</taxon>
        <taxon>Spirochaetaceae</taxon>
        <taxon>Entomospira</taxon>
    </lineage>
</organism>
<dbReference type="PROSITE" id="PS00653">
    <property type="entry name" value="GLYCOSYL_HYDROL_F1_2"/>
    <property type="match status" value="1"/>
</dbReference>
<evidence type="ECO:0000256" key="2">
    <source>
        <dbReference type="ARBA" id="ARBA00022801"/>
    </source>
</evidence>
<dbReference type="FunFam" id="3.20.20.80:FF:000004">
    <property type="entry name" value="Beta-glucosidase 6-phospho-beta-glucosidase"/>
    <property type="match status" value="1"/>
</dbReference>
<dbReference type="Gene3D" id="3.20.20.80">
    <property type="entry name" value="Glycosidases"/>
    <property type="match status" value="1"/>
</dbReference>
<dbReference type="AlphaFoldDB" id="A0A968GDL9"/>
<dbReference type="GO" id="GO:0016052">
    <property type="term" value="P:carbohydrate catabolic process"/>
    <property type="evidence" value="ECO:0007669"/>
    <property type="project" value="TreeGrafter"/>
</dbReference>
<keyword evidence="6" id="KW-1185">Reference proteome</keyword>
<dbReference type="PANTHER" id="PTHR10353">
    <property type="entry name" value="GLYCOSYL HYDROLASE"/>
    <property type="match status" value="1"/>
</dbReference>
<dbReference type="SUPFAM" id="SSF51445">
    <property type="entry name" value="(Trans)glycosidases"/>
    <property type="match status" value="1"/>
</dbReference>
<dbReference type="RefSeq" id="WP_167703727.1">
    <property type="nucleotide sequence ID" value="NZ_CP118168.1"/>
</dbReference>
<keyword evidence="3" id="KW-0326">Glycosidase</keyword>
<protein>
    <submittedName>
        <fullName evidence="5">Family 1 glycosylhydrolase</fullName>
    </submittedName>
</protein>